<proteinExistence type="inferred from homology"/>
<evidence type="ECO:0000256" key="5">
    <source>
        <dbReference type="ARBA" id="ARBA00022692"/>
    </source>
</evidence>
<evidence type="ECO:0000256" key="9">
    <source>
        <dbReference type="ARBA" id="ARBA00023004"/>
    </source>
</evidence>
<evidence type="ECO:0000256" key="12">
    <source>
        <dbReference type="SAM" id="Phobius"/>
    </source>
</evidence>
<dbReference type="RefSeq" id="WP_338238871.1">
    <property type="nucleotide sequence ID" value="NZ_BQKE01000003.1"/>
</dbReference>
<keyword evidence="15" id="KW-1185">Reference proteome</keyword>
<dbReference type="EMBL" id="BQKE01000003">
    <property type="protein sequence ID" value="GJM63751.1"/>
    <property type="molecule type" value="Genomic_DNA"/>
</dbReference>
<evidence type="ECO:0000313" key="14">
    <source>
        <dbReference type="EMBL" id="GJM63751.1"/>
    </source>
</evidence>
<feature type="transmembrane region" description="Helical" evidence="12">
    <location>
        <begin position="102"/>
        <end position="122"/>
    </location>
</feature>
<keyword evidence="3" id="KW-1003">Cell membrane</keyword>
<dbReference type="PANTHER" id="PTHR38674:SF1">
    <property type="entry name" value="ALKANE 1-MONOOXYGENASE 1"/>
    <property type="match status" value="1"/>
</dbReference>
<comment type="similarity">
    <text evidence="2">Belongs to the fatty acid desaturase type 1 family. AlkB subfamily.</text>
</comment>
<keyword evidence="9" id="KW-0408">Iron</keyword>
<dbReference type="InterPro" id="IPR005804">
    <property type="entry name" value="FA_desaturase_dom"/>
</dbReference>
<evidence type="ECO:0000256" key="4">
    <source>
        <dbReference type="ARBA" id="ARBA00022519"/>
    </source>
</evidence>
<name>A0AAN4W2Z8_9BACT</name>
<dbReference type="PANTHER" id="PTHR38674">
    <property type="entry name" value="ALKANE 1-MONOOXYGENASE 1"/>
    <property type="match status" value="1"/>
</dbReference>
<dbReference type="GO" id="GO:0046872">
    <property type="term" value="F:metal ion binding"/>
    <property type="evidence" value="ECO:0007669"/>
    <property type="project" value="UniProtKB-KW"/>
</dbReference>
<evidence type="ECO:0000256" key="6">
    <source>
        <dbReference type="ARBA" id="ARBA00022723"/>
    </source>
</evidence>
<dbReference type="Pfam" id="PF00487">
    <property type="entry name" value="FA_desaturase"/>
    <property type="match status" value="1"/>
</dbReference>
<comment type="caution">
    <text evidence="14">The sequence shown here is derived from an EMBL/GenBank/DDBJ whole genome shotgun (WGS) entry which is preliminary data.</text>
</comment>
<comment type="subcellular location">
    <subcellularLocation>
        <location evidence="1">Cell inner membrane</location>
        <topology evidence="1">Multi-pass membrane protein</topology>
    </subcellularLocation>
</comment>
<evidence type="ECO:0000256" key="1">
    <source>
        <dbReference type="ARBA" id="ARBA00004429"/>
    </source>
</evidence>
<dbReference type="AlphaFoldDB" id="A0AAN4W2Z8"/>
<evidence type="ECO:0000256" key="8">
    <source>
        <dbReference type="ARBA" id="ARBA00023002"/>
    </source>
</evidence>
<organism evidence="14 15">
    <name type="scientific">Persicobacter diffluens</name>
    <dbReference type="NCBI Taxonomy" id="981"/>
    <lineage>
        <taxon>Bacteria</taxon>
        <taxon>Pseudomonadati</taxon>
        <taxon>Bacteroidota</taxon>
        <taxon>Cytophagia</taxon>
        <taxon>Cytophagales</taxon>
        <taxon>Persicobacteraceae</taxon>
        <taxon>Persicobacter</taxon>
    </lineage>
</organism>
<sequence length="357" mass="41942">MLFYFRYLLKYLIAFILPLLVYLSFQWEEWASFIPFFYAFGFIPLLELFLRPDVSNPGLSEEEQLKANRIFDFLLLLAAGCQFGILWLFLKIMAVEMSNLTFVGHIMSMGLMCGVFGINVAHELGHRKSPFMQWTAKFLLMSSLYMHFFIEHNRGHHRYVATPLDPATARKGENIFFFWGRSMVFSWQSAWKLAAKSVQRKYGTTWSWHNEMLQFLTMQLVWLSLIFFLTSPKVFLAYLLAALLGCLLLESVNYIEHYGLLRKQLEDGSYERTRACHSWNSNHQWGRATLFELSRHSDHHYLASRKYQILRHHEEAPQLPTGYPGMILLAFLPPLWFKVMHSKLDEIRNPVSISRIG</sequence>
<dbReference type="Proteomes" id="UP001310022">
    <property type="component" value="Unassembled WGS sequence"/>
</dbReference>
<evidence type="ECO:0000256" key="10">
    <source>
        <dbReference type="ARBA" id="ARBA00023033"/>
    </source>
</evidence>
<feature type="domain" description="Fatty acid desaturase" evidence="13">
    <location>
        <begin position="106"/>
        <end position="326"/>
    </location>
</feature>
<gene>
    <name evidence="14" type="ORF">PEDI_43030</name>
</gene>
<feature type="transmembrane region" description="Helical" evidence="12">
    <location>
        <begin position="31"/>
        <end position="50"/>
    </location>
</feature>
<dbReference type="GO" id="GO:0004497">
    <property type="term" value="F:monooxygenase activity"/>
    <property type="evidence" value="ECO:0007669"/>
    <property type="project" value="UniProtKB-KW"/>
</dbReference>
<evidence type="ECO:0000256" key="7">
    <source>
        <dbReference type="ARBA" id="ARBA00022989"/>
    </source>
</evidence>
<keyword evidence="11 12" id="KW-0472">Membrane</keyword>
<keyword evidence="7 12" id="KW-1133">Transmembrane helix</keyword>
<keyword evidence="4" id="KW-0997">Cell inner membrane</keyword>
<accession>A0AAN4W2Z8</accession>
<feature type="transmembrane region" description="Helical" evidence="12">
    <location>
        <begin position="7"/>
        <end position="25"/>
    </location>
</feature>
<keyword evidence="5 12" id="KW-0812">Transmembrane</keyword>
<keyword evidence="8" id="KW-0560">Oxidoreductase</keyword>
<evidence type="ECO:0000313" key="15">
    <source>
        <dbReference type="Proteomes" id="UP001310022"/>
    </source>
</evidence>
<reference evidence="14 15" key="1">
    <citation type="submission" date="2021-12" db="EMBL/GenBank/DDBJ databases">
        <title>Genome sequencing of bacteria with rrn-lacking chromosome and rrn-plasmid.</title>
        <authorList>
            <person name="Anda M."/>
            <person name="Iwasaki W."/>
        </authorList>
    </citation>
    <scope>NUCLEOTIDE SEQUENCE [LARGE SCALE GENOMIC DNA]</scope>
    <source>
        <strain evidence="14 15">NBRC 15940</strain>
    </source>
</reference>
<keyword evidence="6" id="KW-0479">Metal-binding</keyword>
<dbReference type="GO" id="GO:0005886">
    <property type="term" value="C:plasma membrane"/>
    <property type="evidence" value="ECO:0007669"/>
    <property type="project" value="UniProtKB-SubCell"/>
</dbReference>
<dbReference type="GO" id="GO:0006629">
    <property type="term" value="P:lipid metabolic process"/>
    <property type="evidence" value="ECO:0007669"/>
    <property type="project" value="InterPro"/>
</dbReference>
<keyword evidence="10" id="KW-0503">Monooxygenase</keyword>
<evidence type="ECO:0000256" key="11">
    <source>
        <dbReference type="ARBA" id="ARBA00023136"/>
    </source>
</evidence>
<dbReference type="InterPro" id="IPR033885">
    <property type="entry name" value="AlkB/XylM"/>
</dbReference>
<dbReference type="CDD" id="cd03512">
    <property type="entry name" value="Alkane-hydroxylase"/>
    <property type="match status" value="1"/>
</dbReference>
<evidence type="ECO:0000256" key="2">
    <source>
        <dbReference type="ARBA" id="ARBA00010823"/>
    </source>
</evidence>
<evidence type="ECO:0000259" key="13">
    <source>
        <dbReference type="Pfam" id="PF00487"/>
    </source>
</evidence>
<feature type="transmembrane region" description="Helical" evidence="12">
    <location>
        <begin position="70"/>
        <end position="90"/>
    </location>
</feature>
<protein>
    <submittedName>
        <fullName evidence="14">Alkane 1-monooxygenase</fullName>
    </submittedName>
</protein>
<evidence type="ECO:0000256" key="3">
    <source>
        <dbReference type="ARBA" id="ARBA00022475"/>
    </source>
</evidence>